<evidence type="ECO:0000313" key="2">
    <source>
        <dbReference type="Proteomes" id="UP001597079"/>
    </source>
</evidence>
<evidence type="ECO:0000313" key="1">
    <source>
        <dbReference type="EMBL" id="MFD1677065.1"/>
    </source>
</evidence>
<accession>A0ABW4JPJ2</accession>
<dbReference type="EMBL" id="JBHUCX010000083">
    <property type="protein sequence ID" value="MFD1677065.1"/>
    <property type="molecule type" value="Genomic_DNA"/>
</dbReference>
<sequence length="66" mass="7247">MNFQQMLSTYIDKSAEIMVPNELVSGTLISVQTGLIEIQQTATTYGGSGQIINILTNNIDFVRILV</sequence>
<reference evidence="2" key="1">
    <citation type="journal article" date="2019" name="Int. J. Syst. Evol. Microbiol.">
        <title>The Global Catalogue of Microorganisms (GCM) 10K type strain sequencing project: providing services to taxonomists for standard genome sequencing and annotation.</title>
        <authorList>
            <consortium name="The Broad Institute Genomics Platform"/>
            <consortium name="The Broad Institute Genome Sequencing Center for Infectious Disease"/>
            <person name="Wu L."/>
            <person name="Ma J."/>
        </authorList>
    </citation>
    <scope>NUCLEOTIDE SEQUENCE [LARGE SCALE GENOMIC DNA]</scope>
    <source>
        <strain evidence="2">CGMCC 1.12286</strain>
    </source>
</reference>
<name>A0ABW4JPJ2_9BACL</name>
<proteinExistence type="predicted"/>
<dbReference type="Proteomes" id="UP001597079">
    <property type="component" value="Unassembled WGS sequence"/>
</dbReference>
<protein>
    <submittedName>
        <fullName evidence="1">Uncharacterized protein</fullName>
    </submittedName>
</protein>
<organism evidence="1 2">
    <name type="scientific">Alicyclobacillus fodiniaquatilis</name>
    <dbReference type="NCBI Taxonomy" id="1661150"/>
    <lineage>
        <taxon>Bacteria</taxon>
        <taxon>Bacillati</taxon>
        <taxon>Bacillota</taxon>
        <taxon>Bacilli</taxon>
        <taxon>Bacillales</taxon>
        <taxon>Alicyclobacillaceae</taxon>
        <taxon>Alicyclobacillus</taxon>
    </lineage>
</organism>
<gene>
    <name evidence="1" type="ORF">ACFSB2_20530</name>
</gene>
<dbReference type="RefSeq" id="WP_377944974.1">
    <property type="nucleotide sequence ID" value="NZ_JBHUCX010000083.1"/>
</dbReference>
<comment type="caution">
    <text evidence="1">The sequence shown here is derived from an EMBL/GenBank/DDBJ whole genome shotgun (WGS) entry which is preliminary data.</text>
</comment>
<keyword evidence="2" id="KW-1185">Reference proteome</keyword>